<evidence type="ECO:0000313" key="3">
    <source>
        <dbReference type="Proteomes" id="UP000002051"/>
    </source>
</evidence>
<reference evidence="1 3" key="2">
    <citation type="journal article" date="2014" name="BMC Genomics">
        <title>An improved genome release (version Mt4.0) for the model legume Medicago truncatula.</title>
        <authorList>
            <person name="Tang H."/>
            <person name="Krishnakumar V."/>
            <person name="Bidwell S."/>
            <person name="Rosen B."/>
            <person name="Chan A."/>
            <person name="Zhou S."/>
            <person name="Gentzbittel L."/>
            <person name="Childs K.L."/>
            <person name="Yandell M."/>
            <person name="Gundlach H."/>
            <person name="Mayer K.F."/>
            <person name="Schwartz D.C."/>
            <person name="Town C.D."/>
        </authorList>
    </citation>
    <scope>GENOME REANNOTATION</scope>
    <source>
        <strain evidence="1">A17</strain>
        <strain evidence="2 3">cv. Jemalong A17</strain>
    </source>
</reference>
<dbReference type="EMBL" id="CM001223">
    <property type="protein sequence ID" value="KEH23414.1"/>
    <property type="molecule type" value="Genomic_DNA"/>
</dbReference>
<proteinExistence type="predicted"/>
<keyword evidence="3" id="KW-1185">Reference proteome</keyword>
<reference evidence="2" key="3">
    <citation type="submission" date="2015-04" db="UniProtKB">
        <authorList>
            <consortium name="EnsemblPlants"/>
        </authorList>
    </citation>
    <scope>IDENTIFICATION</scope>
    <source>
        <strain evidence="2">cv. Jemalong A17</strain>
    </source>
</reference>
<evidence type="ECO:0000313" key="1">
    <source>
        <dbReference type="EMBL" id="KEH23414.1"/>
    </source>
</evidence>
<dbReference type="Proteomes" id="UP000002051">
    <property type="component" value="Unassembled WGS sequence"/>
</dbReference>
<sequence>MTKCIFQIKEKFKRELLDFQRIGQTKLFPHDIVLIMGGLKNEEKARKKNLFLCYKLKETKSIKEPTMATVIMGKKCVEIPTRGVCGVFYSSEYYNVSCSRTEEAKKGAL</sequence>
<protein>
    <submittedName>
        <fullName evidence="1 2">Uncharacterized protein</fullName>
    </submittedName>
</protein>
<name>A0A072U117_MEDTR</name>
<evidence type="ECO:0000313" key="2">
    <source>
        <dbReference type="EnsemblPlants" id="KEH23414"/>
    </source>
</evidence>
<dbReference type="EnsemblPlants" id="KEH23414">
    <property type="protein sequence ID" value="KEH23414"/>
    <property type="gene ID" value="MTR_7g081015"/>
</dbReference>
<dbReference type="HOGENOM" id="CLU_2187884_0_0_1"/>
<dbReference type="AlphaFoldDB" id="A0A072U117"/>
<reference evidence="1 3" key="1">
    <citation type="journal article" date="2011" name="Nature">
        <title>The Medicago genome provides insight into the evolution of rhizobial symbioses.</title>
        <authorList>
            <person name="Young N.D."/>
            <person name="Debelle F."/>
            <person name="Oldroyd G.E."/>
            <person name="Geurts R."/>
            <person name="Cannon S.B."/>
            <person name="Udvardi M.K."/>
            <person name="Benedito V.A."/>
            <person name="Mayer K.F."/>
            <person name="Gouzy J."/>
            <person name="Schoof H."/>
            <person name="Van de Peer Y."/>
            <person name="Proost S."/>
            <person name="Cook D.R."/>
            <person name="Meyers B.C."/>
            <person name="Spannagl M."/>
            <person name="Cheung F."/>
            <person name="De Mita S."/>
            <person name="Krishnakumar V."/>
            <person name="Gundlach H."/>
            <person name="Zhou S."/>
            <person name="Mudge J."/>
            <person name="Bharti A.K."/>
            <person name="Murray J.D."/>
            <person name="Naoumkina M.A."/>
            <person name="Rosen B."/>
            <person name="Silverstein K.A."/>
            <person name="Tang H."/>
            <person name="Rombauts S."/>
            <person name="Zhao P.X."/>
            <person name="Zhou P."/>
            <person name="Barbe V."/>
            <person name="Bardou P."/>
            <person name="Bechner M."/>
            <person name="Bellec A."/>
            <person name="Berger A."/>
            <person name="Berges H."/>
            <person name="Bidwell S."/>
            <person name="Bisseling T."/>
            <person name="Choisne N."/>
            <person name="Couloux A."/>
            <person name="Denny R."/>
            <person name="Deshpande S."/>
            <person name="Dai X."/>
            <person name="Doyle J.J."/>
            <person name="Dudez A.M."/>
            <person name="Farmer A.D."/>
            <person name="Fouteau S."/>
            <person name="Franken C."/>
            <person name="Gibelin C."/>
            <person name="Gish J."/>
            <person name="Goldstein S."/>
            <person name="Gonzalez A.J."/>
            <person name="Green P.J."/>
            <person name="Hallab A."/>
            <person name="Hartog M."/>
            <person name="Hua A."/>
            <person name="Humphray S.J."/>
            <person name="Jeong D.H."/>
            <person name="Jing Y."/>
            <person name="Jocker A."/>
            <person name="Kenton S.M."/>
            <person name="Kim D.J."/>
            <person name="Klee K."/>
            <person name="Lai H."/>
            <person name="Lang C."/>
            <person name="Lin S."/>
            <person name="Macmil S.L."/>
            <person name="Magdelenat G."/>
            <person name="Matthews L."/>
            <person name="McCorrison J."/>
            <person name="Monaghan E.L."/>
            <person name="Mun J.H."/>
            <person name="Najar F.Z."/>
            <person name="Nicholson C."/>
            <person name="Noirot C."/>
            <person name="O'Bleness M."/>
            <person name="Paule C.R."/>
            <person name="Poulain J."/>
            <person name="Prion F."/>
            <person name="Qin B."/>
            <person name="Qu C."/>
            <person name="Retzel E.F."/>
            <person name="Riddle C."/>
            <person name="Sallet E."/>
            <person name="Samain S."/>
            <person name="Samson N."/>
            <person name="Sanders I."/>
            <person name="Saurat O."/>
            <person name="Scarpelli C."/>
            <person name="Schiex T."/>
            <person name="Segurens B."/>
            <person name="Severin A.J."/>
            <person name="Sherrier D.J."/>
            <person name="Shi R."/>
            <person name="Sims S."/>
            <person name="Singer S.R."/>
            <person name="Sinharoy S."/>
            <person name="Sterck L."/>
            <person name="Viollet A."/>
            <person name="Wang B.B."/>
            <person name="Wang K."/>
            <person name="Wang M."/>
            <person name="Wang X."/>
            <person name="Warfsmann J."/>
            <person name="Weissenbach J."/>
            <person name="White D.D."/>
            <person name="White J.D."/>
            <person name="Wiley G.B."/>
            <person name="Wincker P."/>
            <person name="Xing Y."/>
            <person name="Yang L."/>
            <person name="Yao Z."/>
            <person name="Ying F."/>
            <person name="Zhai J."/>
            <person name="Zhou L."/>
            <person name="Zuber A."/>
            <person name="Denarie J."/>
            <person name="Dixon R.A."/>
            <person name="May G.D."/>
            <person name="Schwartz D.C."/>
            <person name="Rogers J."/>
            <person name="Quetier F."/>
            <person name="Town C.D."/>
            <person name="Roe B.A."/>
        </authorList>
    </citation>
    <scope>NUCLEOTIDE SEQUENCE [LARGE SCALE GENOMIC DNA]</scope>
    <source>
        <strain evidence="1">A17</strain>
        <strain evidence="2 3">cv. Jemalong A17</strain>
    </source>
</reference>
<organism evidence="1 3">
    <name type="scientific">Medicago truncatula</name>
    <name type="common">Barrel medic</name>
    <name type="synonym">Medicago tribuloides</name>
    <dbReference type="NCBI Taxonomy" id="3880"/>
    <lineage>
        <taxon>Eukaryota</taxon>
        <taxon>Viridiplantae</taxon>
        <taxon>Streptophyta</taxon>
        <taxon>Embryophyta</taxon>
        <taxon>Tracheophyta</taxon>
        <taxon>Spermatophyta</taxon>
        <taxon>Magnoliopsida</taxon>
        <taxon>eudicotyledons</taxon>
        <taxon>Gunneridae</taxon>
        <taxon>Pentapetalae</taxon>
        <taxon>rosids</taxon>
        <taxon>fabids</taxon>
        <taxon>Fabales</taxon>
        <taxon>Fabaceae</taxon>
        <taxon>Papilionoideae</taxon>
        <taxon>50 kb inversion clade</taxon>
        <taxon>NPAAA clade</taxon>
        <taxon>Hologalegina</taxon>
        <taxon>IRL clade</taxon>
        <taxon>Trifolieae</taxon>
        <taxon>Medicago</taxon>
    </lineage>
</organism>
<accession>A0A072U117</accession>
<gene>
    <name evidence="1" type="ordered locus">MTR_7g081015</name>
</gene>